<keyword evidence="3" id="KW-0539">Nucleus</keyword>
<dbReference type="PROSITE" id="PS51192">
    <property type="entry name" value="HELICASE_ATP_BIND_1"/>
    <property type="match status" value="1"/>
</dbReference>
<feature type="compositionally biased region" description="Polar residues" evidence="4">
    <location>
        <begin position="160"/>
        <end position="170"/>
    </location>
</feature>
<dbReference type="Gene3D" id="3.40.50.300">
    <property type="entry name" value="P-loop containing nucleotide triphosphate hydrolases"/>
    <property type="match status" value="1"/>
</dbReference>
<dbReference type="InterPro" id="IPR050496">
    <property type="entry name" value="SNF2_RAD54_helicase_repair"/>
</dbReference>
<evidence type="ECO:0000256" key="2">
    <source>
        <dbReference type="ARBA" id="ARBA00022801"/>
    </source>
</evidence>
<comment type="subcellular location">
    <subcellularLocation>
        <location evidence="1">Nucleus</location>
    </subcellularLocation>
</comment>
<evidence type="ECO:0000259" key="5">
    <source>
        <dbReference type="PROSITE" id="PS51192"/>
    </source>
</evidence>
<gene>
    <name evidence="7" type="ORF">WJX72_010344</name>
</gene>
<dbReference type="InterPro" id="IPR038718">
    <property type="entry name" value="SNF2-like_sf"/>
</dbReference>
<feature type="domain" description="Helicase C-terminal" evidence="6">
    <location>
        <begin position="642"/>
        <end position="795"/>
    </location>
</feature>
<evidence type="ECO:0000256" key="4">
    <source>
        <dbReference type="SAM" id="MobiDB-lite"/>
    </source>
</evidence>
<sequence length="967" mass="105177">MHLYDLWQNIIRQGKKGGGVRERLRKLKAKHSGHENTSAPREAGEEDGQDEEDLWLSPPKRLKASSGGRAWPAAVSAAVIEAEGDSRAADEDDLFAEDAFSEPPALGEGRAAGKRKAAASGARVSAPARQKKTTGDRGGTSTSAQGAQPMQGLYPDAPSASGSFSAQPNLGNAPLHGPDEPLILVDNESVLNGGRPLRLQVPASINKYLREYQREGVRFLFRNYAEGKGAILADDMGLGKTVQTIAFCAALLGKTGTAADLEGPSQAGNRRAPILIVAPSSVLANWQREFWTWGAFKVGRFEGRAKAQVLAECESGACEVMLASDAMFRGNIDDINEVAWHAVVVDEAHHLKNANSMIYQAAWSLKTKLRYGLSGTVMSNKYSELHALLSWAVPHCLGEWGKFREYYVDPLQAGQSSEATEYHIAKAEDRKHRLQGHLLRVMLRRSKKGTIADQLPNKKDNIVFCELAPMQLAAYKRFLDSEDCKQLLQSNDPCDCGSGVAWTTCCHLPEDSGGVLWRQLHCCECDNPFDPVTNPKGCKWHKPQGCRAAGGGTDENGERHGGMSCPNCLILPSLTILQKISNHLELIKADPEELKNDPFKLERQKEVAAMVLGEDLELAGGPTTNCDFLSVSNSDNCGKMLALEKLLELWKGKGNKVLIFSHSVKMLKIIKSMVERKGYSAEYLDGSTPVKDRQPKVDRFNDSPSLFLFLISTTAGGLGLNLTSANKVVIVDPSWNPAHDLQAQDRAFRIGQRRDMNVYRLVAAGTLEEMVYKRQIYKQQQSEIAVNASSERRYFAGIQGKRGAQGELWGIANLLKLTADRVDTCEIVDAHRRNELEIEEWNPDPAPAGDGVGATLEAAPAGIDVDDAGLSVLAQQLAAAETAAGAAQRSAAGAAGGGDADTEQELRQLEDANMMAIYEHDGIMGALAQWKGLSLEAMAEQLLAMDKDGRDGLRQEYAAHHLQKQVA</sequence>
<dbReference type="CDD" id="cd18793">
    <property type="entry name" value="SF2_C_SNF"/>
    <property type="match status" value="1"/>
</dbReference>
<evidence type="ECO:0000256" key="3">
    <source>
        <dbReference type="ARBA" id="ARBA00023242"/>
    </source>
</evidence>
<protein>
    <submittedName>
        <fullName evidence="7">Uncharacterized protein</fullName>
    </submittedName>
</protein>
<dbReference type="EMBL" id="JALJOR010000017">
    <property type="protein sequence ID" value="KAK9804888.1"/>
    <property type="molecule type" value="Genomic_DNA"/>
</dbReference>
<dbReference type="InterPro" id="IPR027417">
    <property type="entry name" value="P-loop_NTPase"/>
</dbReference>
<dbReference type="Proteomes" id="UP001489004">
    <property type="component" value="Unassembled WGS sequence"/>
</dbReference>
<keyword evidence="2" id="KW-0378">Hydrolase</keyword>
<feature type="region of interest" description="Disordered" evidence="4">
    <location>
        <begin position="27"/>
        <end position="74"/>
    </location>
</feature>
<dbReference type="GO" id="GO:0016787">
    <property type="term" value="F:hydrolase activity"/>
    <property type="evidence" value="ECO:0007669"/>
    <property type="project" value="UniProtKB-KW"/>
</dbReference>
<feature type="region of interest" description="Disordered" evidence="4">
    <location>
        <begin position="101"/>
        <end position="177"/>
    </location>
</feature>
<evidence type="ECO:0000259" key="6">
    <source>
        <dbReference type="PROSITE" id="PS51194"/>
    </source>
</evidence>
<dbReference type="PROSITE" id="PS51194">
    <property type="entry name" value="HELICASE_CTER"/>
    <property type="match status" value="1"/>
</dbReference>
<dbReference type="Pfam" id="PF00176">
    <property type="entry name" value="SNF2-rel_dom"/>
    <property type="match status" value="1"/>
</dbReference>
<dbReference type="SMART" id="SM00490">
    <property type="entry name" value="HELICc"/>
    <property type="match status" value="1"/>
</dbReference>
<reference evidence="7 8" key="1">
    <citation type="journal article" date="2024" name="Nat. Commun.">
        <title>Phylogenomics reveals the evolutionary origins of lichenization in chlorophyte algae.</title>
        <authorList>
            <person name="Puginier C."/>
            <person name="Libourel C."/>
            <person name="Otte J."/>
            <person name="Skaloud P."/>
            <person name="Haon M."/>
            <person name="Grisel S."/>
            <person name="Petersen M."/>
            <person name="Berrin J.G."/>
            <person name="Delaux P.M."/>
            <person name="Dal Grande F."/>
            <person name="Keller J."/>
        </authorList>
    </citation>
    <scope>NUCLEOTIDE SEQUENCE [LARGE SCALE GENOMIC DNA]</scope>
    <source>
        <strain evidence="7 8">SAG 2043</strain>
    </source>
</reference>
<dbReference type="Pfam" id="PF00271">
    <property type="entry name" value="Helicase_C"/>
    <property type="match status" value="1"/>
</dbReference>
<feature type="compositionally biased region" description="Low complexity" evidence="4">
    <location>
        <begin position="118"/>
        <end position="128"/>
    </location>
</feature>
<keyword evidence="8" id="KW-1185">Reference proteome</keyword>
<dbReference type="SMART" id="SM00487">
    <property type="entry name" value="DEXDc"/>
    <property type="match status" value="1"/>
</dbReference>
<dbReference type="InterPro" id="IPR049730">
    <property type="entry name" value="SNF2/RAD54-like_C"/>
</dbReference>
<evidence type="ECO:0000313" key="7">
    <source>
        <dbReference type="EMBL" id="KAK9804888.1"/>
    </source>
</evidence>
<organism evidence="7 8">
    <name type="scientific">[Myrmecia] bisecta</name>
    <dbReference type="NCBI Taxonomy" id="41462"/>
    <lineage>
        <taxon>Eukaryota</taxon>
        <taxon>Viridiplantae</taxon>
        <taxon>Chlorophyta</taxon>
        <taxon>core chlorophytes</taxon>
        <taxon>Trebouxiophyceae</taxon>
        <taxon>Trebouxiales</taxon>
        <taxon>Trebouxiaceae</taxon>
        <taxon>Myrmecia</taxon>
    </lineage>
</organism>
<dbReference type="GO" id="GO:0005524">
    <property type="term" value="F:ATP binding"/>
    <property type="evidence" value="ECO:0007669"/>
    <property type="project" value="InterPro"/>
</dbReference>
<dbReference type="PANTHER" id="PTHR45629:SF7">
    <property type="entry name" value="DNA EXCISION REPAIR PROTEIN ERCC-6-RELATED"/>
    <property type="match status" value="1"/>
</dbReference>
<dbReference type="GO" id="GO:0005634">
    <property type="term" value="C:nucleus"/>
    <property type="evidence" value="ECO:0007669"/>
    <property type="project" value="UniProtKB-SubCell"/>
</dbReference>
<comment type="caution">
    <text evidence="7">The sequence shown here is derived from an EMBL/GenBank/DDBJ whole genome shotgun (WGS) entry which is preliminary data.</text>
</comment>
<dbReference type="InterPro" id="IPR001650">
    <property type="entry name" value="Helicase_C-like"/>
</dbReference>
<feature type="compositionally biased region" description="Polar residues" evidence="4">
    <location>
        <begin position="139"/>
        <end position="148"/>
    </location>
</feature>
<name>A0AAW1P4B7_9CHLO</name>
<dbReference type="SUPFAM" id="SSF52540">
    <property type="entry name" value="P-loop containing nucleoside triphosphate hydrolases"/>
    <property type="match status" value="2"/>
</dbReference>
<proteinExistence type="predicted"/>
<dbReference type="FunFam" id="3.40.50.10810:FF:000019">
    <property type="entry name" value="DNA excision repair protein ERCC-6-like 2 isoform X1"/>
    <property type="match status" value="1"/>
</dbReference>
<feature type="domain" description="Helicase ATP-binding" evidence="5">
    <location>
        <begin position="221"/>
        <end position="395"/>
    </location>
</feature>
<dbReference type="AlphaFoldDB" id="A0AAW1P4B7"/>
<feature type="compositionally biased region" description="Acidic residues" evidence="4">
    <location>
        <begin position="44"/>
        <end position="54"/>
    </location>
</feature>
<evidence type="ECO:0000256" key="1">
    <source>
        <dbReference type="ARBA" id="ARBA00004123"/>
    </source>
</evidence>
<dbReference type="InterPro" id="IPR014001">
    <property type="entry name" value="Helicase_ATP-bd"/>
</dbReference>
<accession>A0AAW1P4B7</accession>
<dbReference type="InterPro" id="IPR000330">
    <property type="entry name" value="SNF2_N"/>
</dbReference>
<dbReference type="PANTHER" id="PTHR45629">
    <property type="entry name" value="SNF2/RAD54 FAMILY MEMBER"/>
    <property type="match status" value="1"/>
</dbReference>
<evidence type="ECO:0000313" key="8">
    <source>
        <dbReference type="Proteomes" id="UP001489004"/>
    </source>
</evidence>
<dbReference type="Gene3D" id="3.40.50.10810">
    <property type="entry name" value="Tandem AAA-ATPase domain"/>
    <property type="match status" value="1"/>
</dbReference>